<evidence type="ECO:0000313" key="93">
    <source>
        <dbReference type="Proteomes" id="UP000841146"/>
    </source>
</evidence>
<evidence type="ECO:0000313" key="7">
    <source>
        <dbReference type="EMBL" id="EAC5551032.1"/>
    </source>
</evidence>
<dbReference type="Proteomes" id="UP000393182">
    <property type="component" value="Unassembled WGS sequence"/>
</dbReference>
<dbReference type="SUPFAM" id="SSF64288">
    <property type="entry name" value="Chorismate lyase-like"/>
    <property type="match status" value="1"/>
</dbReference>
<dbReference type="KEGG" id="lmok:CQ02_03105"/>
<evidence type="ECO:0000313" key="42">
    <source>
        <dbReference type="EMBL" id="EDP8514431.1"/>
    </source>
</evidence>
<evidence type="ECO:0000313" key="45">
    <source>
        <dbReference type="EMBL" id="HAB8555786.1"/>
    </source>
</evidence>
<comment type="caution">
    <text evidence="14">The sequence shown here is derived from an EMBL/GenBank/DDBJ whole genome shotgun (WGS) entry which is preliminary data.</text>
</comment>
<dbReference type="EMBL" id="AANEHK010000004">
    <property type="protein sequence ID" value="EDO0985486.1"/>
    <property type="molecule type" value="Genomic_DNA"/>
</dbReference>
<evidence type="ECO:0000313" key="67">
    <source>
        <dbReference type="Proteomes" id="UP000379076"/>
    </source>
</evidence>
<evidence type="ECO:0000313" key="63">
    <source>
        <dbReference type="Proteomes" id="UP000364988"/>
    </source>
</evidence>
<accession>A0A0B8QWR2</accession>
<dbReference type="EMBL" id="AABATR010000001">
    <property type="protein sequence ID" value="EAG1892088.1"/>
    <property type="molecule type" value="Genomic_DNA"/>
</dbReference>
<evidence type="ECO:0000313" key="22">
    <source>
        <dbReference type="EMBL" id="EAG2514272.1"/>
    </source>
</evidence>
<evidence type="ECO:0000313" key="30">
    <source>
        <dbReference type="EMBL" id="EAH3294651.1"/>
    </source>
</evidence>
<evidence type="ECO:0000313" key="20">
    <source>
        <dbReference type="EMBL" id="EAG2086183.1"/>
    </source>
</evidence>
<dbReference type="Proteomes" id="UP000527632">
    <property type="component" value="Unassembled WGS sequence"/>
</dbReference>
<dbReference type="EMBL" id="QDAY01000001">
    <property type="protein sequence ID" value="KAA9453206.1"/>
    <property type="molecule type" value="Genomic_DNA"/>
</dbReference>
<evidence type="ECO:0000256" key="1">
    <source>
        <dbReference type="ARBA" id="ARBA00022491"/>
    </source>
</evidence>
<evidence type="ECO:0000313" key="40">
    <source>
        <dbReference type="EMBL" id="EDN9837195.1"/>
    </source>
</evidence>
<evidence type="ECO:0000313" key="47">
    <source>
        <dbReference type="EMBL" id="HAC0274256.1"/>
    </source>
</evidence>
<dbReference type="Proteomes" id="UP000478682">
    <property type="component" value="Unassembled WGS sequence"/>
</dbReference>
<dbReference type="Proteomes" id="UP000540117">
    <property type="component" value="Unassembled WGS sequence"/>
</dbReference>
<dbReference type="Proteomes" id="UP000478704">
    <property type="component" value="Unassembled WGS sequence"/>
</dbReference>
<evidence type="ECO:0000313" key="65">
    <source>
        <dbReference type="Proteomes" id="UP000368512"/>
    </source>
</evidence>
<evidence type="ECO:0000313" key="15">
    <source>
        <dbReference type="EMBL" id="EAE1339378.1"/>
    </source>
</evidence>
<evidence type="ECO:0000313" key="43">
    <source>
        <dbReference type="EMBL" id="HAA8053212.1"/>
    </source>
</evidence>
<evidence type="ECO:0000313" key="87">
    <source>
        <dbReference type="Proteomes" id="UP000540117"/>
    </source>
</evidence>
<dbReference type="EMBL" id="AANDSR010000007">
    <property type="protein sequence ID" value="EDN9837195.1"/>
    <property type="molecule type" value="Genomic_DNA"/>
</dbReference>
<dbReference type="Proteomes" id="UP000336166">
    <property type="component" value="Unassembled WGS sequence"/>
</dbReference>
<evidence type="ECO:0000313" key="76">
    <source>
        <dbReference type="Proteomes" id="UP000467536"/>
    </source>
</evidence>
<dbReference type="Pfam" id="PF07702">
    <property type="entry name" value="UTRA"/>
    <property type="match status" value="1"/>
</dbReference>
<dbReference type="Proteomes" id="UP000344343">
    <property type="component" value="Unassembled WGS sequence"/>
</dbReference>
<dbReference type="Proteomes" id="UP000389283">
    <property type="component" value="Unassembled WGS sequence"/>
</dbReference>
<evidence type="ECO:0000313" key="75">
    <source>
        <dbReference type="Proteomes" id="UP000467347"/>
    </source>
</evidence>
<dbReference type="Proteomes" id="UP000844415">
    <property type="component" value="Unassembled WGS sequence"/>
</dbReference>
<dbReference type="GO" id="GO:0003677">
    <property type="term" value="F:DNA binding"/>
    <property type="evidence" value="ECO:0007669"/>
    <property type="project" value="UniProtKB-KW"/>
</dbReference>
<dbReference type="Gene3D" id="3.40.1410.10">
    <property type="entry name" value="Chorismate lyase-like"/>
    <property type="match status" value="1"/>
</dbReference>
<dbReference type="Proteomes" id="UP000379076">
    <property type="component" value="Unassembled WGS sequence"/>
</dbReference>
<dbReference type="Proteomes" id="UP000843775">
    <property type="component" value="Unassembled WGS sequence"/>
</dbReference>
<dbReference type="EMBL" id="AABBAW010000001">
    <property type="protein sequence ID" value="EAG2514272.1"/>
    <property type="molecule type" value="Genomic_DNA"/>
</dbReference>
<dbReference type="Proteomes" id="UP000358545">
    <property type="component" value="Unassembled WGS sequence"/>
</dbReference>
<dbReference type="Proteomes" id="UP000842809">
    <property type="component" value="Unassembled WGS sequence"/>
</dbReference>
<evidence type="ECO:0000313" key="38">
    <source>
        <dbReference type="EMBL" id="ECY9783975.1"/>
    </source>
</evidence>
<dbReference type="KEGG" id="lmv:Y193_12860"/>
<dbReference type="InterPro" id="IPR011663">
    <property type="entry name" value="UTRA"/>
</dbReference>
<dbReference type="SMART" id="SM00866">
    <property type="entry name" value="UTRA"/>
    <property type="match status" value="1"/>
</dbReference>
<dbReference type="Proteomes" id="UP000489121">
    <property type="component" value="Unassembled WGS sequence"/>
</dbReference>
<dbReference type="Proteomes" id="UP000840039">
    <property type="component" value="Unassembled WGS sequence"/>
</dbReference>
<dbReference type="Proteomes" id="UP000423131">
    <property type="component" value="Unassembled WGS sequence"/>
</dbReference>
<dbReference type="EMBL" id="AABEMN010000003">
    <property type="protein sequence ID" value="EAG9518714.1"/>
    <property type="molecule type" value="Genomic_DNA"/>
</dbReference>
<dbReference type="Proteomes" id="UP000368512">
    <property type="component" value="Unassembled WGS sequence"/>
</dbReference>
<dbReference type="Proteomes" id="UP000546397">
    <property type="component" value="Unassembled WGS sequence"/>
</dbReference>
<reference evidence="92 93" key="2">
    <citation type="journal article" date="2018" name="Genome Biol.">
        <title>SKESA: strategic k-mer extension for scrupulous assemblies.</title>
        <authorList>
            <person name="Souvorov A."/>
            <person name="Agarwala R."/>
            <person name="Lipman D.J."/>
        </authorList>
    </citation>
    <scope>NUCLEOTIDE SEQUENCE [LARGE SCALE GENOMIC DNA]</scope>
    <source>
        <strain evidence="43">09CEB371LM</strain>
        <strain evidence="49">2017-325981-023-01</strain>
        <strain evidence="45 95">CFIAFB20100120</strain>
        <strain evidence="44 92">CFIAFB20130012</strain>
        <strain evidence="47">CFIAFB20170037</strain>
        <strain evidence="46 93">CFIAFB20170045</strain>
        <strain evidence="48 94">DMG1500109</strain>
    </source>
</reference>
<dbReference type="EMBL" id="AAAREG010000007">
    <property type="protein sequence ID" value="EAE2354671.1"/>
    <property type="molecule type" value="Genomic_DNA"/>
</dbReference>
<dbReference type="Proteomes" id="UP000530452">
    <property type="component" value="Unassembled WGS sequence"/>
</dbReference>
<dbReference type="Proteomes" id="UP000410967">
    <property type="component" value="Unassembled WGS sequence"/>
</dbReference>
<gene>
    <name evidence="52" type="primary">gmur_2</name>
    <name evidence="18" type="ORF">A8L61_10895</name>
    <name evidence="6" type="ORF">ABZ57_02785</name>
    <name evidence="15" type="ORF">ART25_10710</name>
    <name evidence="7" type="ORF">ARY78_11390</name>
    <name evidence="22" type="ORF">B1N52_03795</name>
    <name evidence="21" type="ORF">B1S26_11310</name>
    <name evidence="23" type="ORF">B5K54_07020</name>
    <name evidence="19" type="ORF">BB997_00530</name>
    <name evidence="20" type="ORF">BCZ21_02850</name>
    <name evidence="25" type="ORF">CA369_08230</name>
    <name evidence="24" type="ORF">CAV64_10660</name>
    <name evidence="27" type="ORF">CW845_10050</name>
    <name evidence="29" type="ORF">D4920_10245</name>
    <name evidence="28" type="ORF">D4B11_02940</name>
    <name evidence="30" type="ORF">D5N24_09600</name>
    <name evidence="32" type="ORF">D7104_01110</name>
    <name evidence="50" type="ORF">DCK61_01765</name>
    <name evidence="26" type="ORF">DCT16_00525</name>
    <name evidence="9" type="ORF">DQ70_00530</name>
    <name evidence="8" type="ORF">DU018_13950</name>
    <name evidence="52" type="ORF">DYZ80_00658</name>
    <name evidence="17" type="ORF">E1W56_00565</name>
    <name evidence="31" type="ORF">E5F58_03595</name>
    <name evidence="14" type="ORF">EX365_14185</name>
    <name evidence="13" type="ORF">EXZ73_04340</name>
    <name evidence="37" type="ORF">F6436_12625</name>
    <name evidence="38" type="ORF">F6515_13370</name>
    <name evidence="33" type="ORF">FA835_09140</name>
    <name evidence="35" type="ORF">FLQ97_14545</name>
    <name evidence="34" type="ORF">FLR03_02230</name>
    <name evidence="36" type="ORF">FNX40_03730</name>
    <name evidence="41" type="ORF">FV747_05665</name>
    <name evidence="42" type="ORF">G3O21_001855</name>
    <name evidence="43" type="ORF">GHH22_08590</name>
    <name evidence="48" type="ORF">GI949_10675</name>
    <name evidence="40" type="ORF">GJW51_11050</name>
    <name evidence="39" type="ORF">GQG13_00510</name>
    <name evidence="44" type="ORF">GYR60_08475</name>
    <name evidence="45" type="ORF">GYS09_00605</name>
    <name evidence="46" type="ORF">GYX23_03080</name>
    <name evidence="47" type="ORF">GYY14_02610</name>
    <name evidence="49" type="ORF">HQN34_000240</name>
    <name evidence="51" type="ORF">HZJ64_02455</name>
    <name evidence="10" type="ORF">KV70_09365</name>
    <name evidence="11" type="ORF">QD52_03590</name>
    <name evidence="12" type="ORF">UI29_03605</name>
    <name evidence="16" type="ORF">Y261_09965</name>
</gene>
<evidence type="ECO:0000313" key="14">
    <source>
        <dbReference type="EMBL" id="EAD5787711.1"/>
    </source>
</evidence>
<dbReference type="InterPro" id="IPR028978">
    <property type="entry name" value="Chorismate_lyase_/UTRA_dom_sf"/>
</dbReference>
<dbReference type="Proteomes" id="UP000376505">
    <property type="component" value="Unassembled WGS sequence"/>
</dbReference>
<evidence type="ECO:0000313" key="66">
    <source>
        <dbReference type="Proteomes" id="UP000376505"/>
    </source>
</evidence>
<dbReference type="EMBL" id="AAAJKI010000051">
    <property type="protein sequence ID" value="EAC6549458.1"/>
    <property type="molecule type" value="Genomic_DNA"/>
</dbReference>
<evidence type="ECO:0000313" key="36">
    <source>
        <dbReference type="EMBL" id="ECC1555914.1"/>
    </source>
</evidence>
<evidence type="ECO:0000313" key="18">
    <source>
        <dbReference type="EMBL" id="EAG0867783.1"/>
    </source>
</evidence>
<dbReference type="InterPro" id="IPR036390">
    <property type="entry name" value="WH_DNA-bd_sf"/>
</dbReference>
<evidence type="ECO:0000313" key="52">
    <source>
        <dbReference type="EMBL" id="RKA11125.1"/>
    </source>
</evidence>
<dbReference type="Proteomes" id="UP000467347">
    <property type="component" value="Unassembled WGS sequence"/>
</dbReference>
<keyword evidence="3" id="KW-0238">DNA-binding</keyword>
<evidence type="ECO:0000313" key="9">
    <source>
        <dbReference type="EMBL" id="EAC7479166.1"/>
    </source>
</evidence>
<evidence type="ECO:0000313" key="91">
    <source>
        <dbReference type="Proteomes" id="UP000566721"/>
    </source>
</evidence>
<reference evidence="71 81" key="7">
    <citation type="submission" date="2019-04" db="EMBL/GenBank/DDBJ databases">
        <authorList>
            <consortium name="GenomeTrakr network: Whole genome sequencing for foodborne pathogen traceback"/>
        </authorList>
    </citation>
    <scope>NUCLEOTIDE SEQUENCE [LARGE SCALE GENOMIC DNA]</scope>
    <source>
        <strain evidence="27 81">CFSAN072474</strain>
        <strain evidence="37 63">FLAG-55987</strain>
        <strain evidence="33 71">PHLUSALM00088</strain>
    </source>
</reference>
<evidence type="ECO:0000313" key="72">
    <source>
        <dbReference type="Proteomes" id="UP000423131"/>
    </source>
</evidence>
<evidence type="ECO:0000313" key="85">
    <source>
        <dbReference type="Proteomes" id="UP000530452"/>
    </source>
</evidence>
<dbReference type="EMBL" id="AAHZFN010000002">
    <property type="protein sequence ID" value="ECB9472492.1"/>
    <property type="molecule type" value="Genomic_DNA"/>
</dbReference>
<evidence type="ECO:0000313" key="13">
    <source>
        <dbReference type="EMBL" id="EAD5773517.1"/>
    </source>
</evidence>
<dbReference type="GO" id="GO:0003700">
    <property type="term" value="F:DNA-binding transcription factor activity"/>
    <property type="evidence" value="ECO:0007669"/>
    <property type="project" value="InterPro"/>
</dbReference>
<evidence type="ECO:0000313" key="71">
    <source>
        <dbReference type="Proteomes" id="UP000410967"/>
    </source>
</evidence>
<evidence type="ECO:0000313" key="49">
    <source>
        <dbReference type="EMBL" id="HAJ9592075.1"/>
    </source>
</evidence>
<dbReference type="FunFam" id="1.10.10.10:FF:000079">
    <property type="entry name" value="GntR family transcriptional regulator"/>
    <property type="match status" value="1"/>
</dbReference>
<dbReference type="EMBL" id="DAAIHR010000007">
    <property type="protein sequence ID" value="HAB8398555.1"/>
    <property type="molecule type" value="Genomic_DNA"/>
</dbReference>
<dbReference type="SUPFAM" id="SSF46785">
    <property type="entry name" value="Winged helix' DNA-binding domain"/>
    <property type="match status" value="1"/>
</dbReference>
<evidence type="ECO:0000313" key="27">
    <source>
        <dbReference type="EMBL" id="EAG9387826.1"/>
    </source>
</evidence>
<dbReference type="SMR" id="A0A0B8QWR2"/>
<dbReference type="PRINTS" id="PR00035">
    <property type="entry name" value="HTHGNTR"/>
</dbReference>
<evidence type="ECO:0000313" key="57">
    <source>
        <dbReference type="Proteomes" id="UP000339309"/>
    </source>
</evidence>
<dbReference type="Gene3D" id="1.10.10.10">
    <property type="entry name" value="Winged helix-like DNA-binding domain superfamily/Winged helix DNA-binding domain"/>
    <property type="match status" value="1"/>
</dbReference>
<dbReference type="Proteomes" id="UP000337746">
    <property type="component" value="Unassembled WGS sequence"/>
</dbReference>
<evidence type="ECO:0000313" key="82">
    <source>
        <dbReference type="Proteomes" id="UP000525850"/>
    </source>
</evidence>
<dbReference type="EMBL" id="AABBZO010000008">
    <property type="protein sequence ID" value="EAG4462270.1"/>
    <property type="molecule type" value="Genomic_DNA"/>
</dbReference>
<dbReference type="Proteomes" id="UP000272537">
    <property type="component" value="Unassembled WGS sequence"/>
</dbReference>
<dbReference type="Proteomes" id="UP000365297">
    <property type="component" value="Unassembled WGS sequence"/>
</dbReference>
<evidence type="ECO:0000313" key="58">
    <source>
        <dbReference type="Proteomes" id="UP000344343"/>
    </source>
</evidence>
<dbReference type="EMBL" id="AAAQQZ010000005">
    <property type="protein sequence ID" value="EAE1339378.1"/>
    <property type="molecule type" value="Genomic_DNA"/>
</dbReference>
<evidence type="ECO:0000313" key="37">
    <source>
        <dbReference type="EMBL" id="ECY6545179.1"/>
    </source>
</evidence>
<evidence type="ECO:0000313" key="83">
    <source>
        <dbReference type="Proteomes" id="UP000527632"/>
    </source>
</evidence>
<evidence type="ECO:0000313" key="55">
    <source>
        <dbReference type="Proteomes" id="UP000336166"/>
    </source>
</evidence>
<dbReference type="Proteomes" id="UP000398321">
    <property type="component" value="Unassembled WGS sequence"/>
</dbReference>
<dbReference type="EMBL" id="AANCRK010000001">
    <property type="protein sequence ID" value="EDN7713598.1"/>
    <property type="molecule type" value="Genomic_DNA"/>
</dbReference>
<protein>
    <submittedName>
        <fullName evidence="14">GntR family transcriptional regulator</fullName>
    </submittedName>
    <submittedName>
        <fullName evidence="52">HTH-type transcriptional regulator GmuR</fullName>
    </submittedName>
    <submittedName>
        <fullName evidence="39">UTRA domain-containing protein</fullName>
    </submittedName>
</protein>
<evidence type="ECO:0000313" key="88">
    <source>
        <dbReference type="Proteomes" id="UP000544530"/>
    </source>
</evidence>
<dbReference type="EMBL" id="DAAIJL010000001">
    <property type="protein sequence ID" value="HAB8555786.1"/>
    <property type="molecule type" value="Genomic_DNA"/>
</dbReference>
<evidence type="ECO:0000313" key="51">
    <source>
        <dbReference type="EMBL" id="NYA00680.1"/>
    </source>
</evidence>
<reference evidence="54 58" key="5">
    <citation type="submission" date="2019-02" db="EMBL/GenBank/DDBJ databases">
        <authorList>
            <consortium name="GenomeTrakr: Next Generation Sequencing Network for Food Pathogen Tracability"/>
        </authorList>
    </citation>
    <scope>NUCLEOTIDE SEQUENCE [LARGE SCALE GENOMIC DNA]</scope>
    <source>
        <strain evidence="23 90">10B02965A-1</strain>
        <strain evidence="9 65">CFSAN008042</strain>
        <strain evidence="25 84">CFSAN063727</strain>
        <strain evidence="39 73">CFSAN102901</strain>
        <strain evidence="15 67">FDA00006494</strain>
        <strain evidence="7 64">FDA00007096</strain>
        <strain evidence="11 70">FDA00008584</strain>
        <strain evidence="21">FDA00011243</strain>
        <strain evidence="8 54">FDA00013332</strain>
        <strain evidence="14 58">FDA00013853</strain>
        <strain evidence="34 72">FDA00014336</strain>
        <strain evidence="36 68">FDA00014370</strain>
        <strain evidence="35 69">FDA00014392</strain>
        <strain evidence="42">FDA00015054</strain>
        <strain evidence="24 87">FDA1005580-S054-001</strain>
        <strain evidence="78">FDA1090798-S029-001</strain>
        <strain evidence="79">FDA956581-098-004</strain>
        <strain evidence="22 82">FDA960927-006-004</strain>
        <strain evidence="26 91">FLAG-38921</strain>
        <strain evidence="20 56">FLAG-54356</strain>
        <strain evidence="13 66">FSIS31901579</strain>
        <strain evidence="31 83">LS1344</strain>
        <strain evidence="40 75">OSF101448</strain>
        <strain evidence="12 59">VA-WGS-00405</strain>
    </source>
</reference>
<dbReference type="Proteomes" id="UP000354255">
    <property type="component" value="Unassembled WGS sequence"/>
</dbReference>
<evidence type="ECO:0000313" key="60">
    <source>
        <dbReference type="Proteomes" id="UP000350032"/>
    </source>
</evidence>
<dbReference type="EMBL" id="DAAJCS010000002">
    <property type="protein sequence ID" value="HAC0011977.1"/>
    <property type="molecule type" value="Genomic_DNA"/>
</dbReference>
<dbReference type="EMBL" id="AAASLB010000001">
    <property type="protein sequence ID" value="EAE4940539.1"/>
    <property type="molecule type" value="Genomic_DNA"/>
</dbReference>
<keyword evidence="2" id="KW-0805">Transcription regulation</keyword>
<dbReference type="Proteomes" id="UP000840197">
    <property type="component" value="Unassembled WGS sequence"/>
</dbReference>
<evidence type="ECO:0000313" key="95">
    <source>
        <dbReference type="Proteomes" id="UP000844415"/>
    </source>
</evidence>
<dbReference type="Proteomes" id="UP000364988">
    <property type="component" value="Unassembled WGS sequence"/>
</dbReference>
<evidence type="ECO:0000313" key="34">
    <source>
        <dbReference type="EMBL" id="ECB9472492.1"/>
    </source>
</evidence>
<dbReference type="EMBL" id="AAAIKW010000001">
    <property type="protein sequence ID" value="EAC4551406.1"/>
    <property type="molecule type" value="Genomic_DNA"/>
</dbReference>
<reference evidence="85 86" key="6">
    <citation type="submission" date="2019-04" db="EMBL/GenBank/DDBJ databases">
        <authorList>
            <person name="Ashton P.M."/>
            <person name="Dallman T."/>
            <person name="Nair S."/>
            <person name="De Pinna E."/>
            <person name="Peters T."/>
            <person name="Grant K."/>
        </authorList>
    </citation>
    <scope>NUCLEOTIDE SEQUENCE [LARGE SCALE GENOMIC DNA]</scope>
    <source>
        <strain evidence="29 86">282333</strain>
        <strain evidence="30 85">282352</strain>
        <strain evidence="28 89">289003</strain>
        <strain evidence="41 76">788324</strain>
        <strain evidence="17">RL15000286</strain>
    </source>
</reference>
<reference evidence="43" key="8">
    <citation type="submission" date="2019-10" db="EMBL/GenBank/DDBJ databases">
        <authorList>
            <consortium name="NCBI Pathogen Detection Project"/>
        </authorList>
    </citation>
    <scope>NUCLEOTIDE SEQUENCE</scope>
    <source>
        <strain evidence="43">09CEB371LM</strain>
        <strain evidence="49">2017-325981-023-01</strain>
        <strain evidence="45">CFIAFB20100120</strain>
        <strain evidence="44">CFIAFB20130012</strain>
        <strain evidence="47">CFIAFB20170037</strain>
        <strain evidence="46">CFIAFB20170045</strain>
        <strain evidence="48">DMG1500109</strain>
    </source>
</reference>
<reference evidence="52 53" key="1">
    <citation type="journal article" date="2018" name="BMC Genomics">
        <title>Genes significantly associated with lineage II food isolates of Listeria monocytogenes.</title>
        <authorList>
            <person name="Pirone-Davies C."/>
            <person name="Chen Y."/>
            <person name="Pightling A."/>
            <person name="Ryan G."/>
            <person name="Wang Y."/>
            <person name="Yao K."/>
            <person name="Hoffmann M."/>
            <person name="Allard M.W."/>
        </authorList>
    </citation>
    <scope>NUCLEOTIDE SEQUENCE [LARGE SCALE GENOMIC DNA]</scope>
    <source>
        <strain evidence="52 53">PNUSAL000550</strain>
    </source>
</reference>
<evidence type="ECO:0000313" key="53">
    <source>
        <dbReference type="Proteomes" id="UP000272537"/>
    </source>
</evidence>
<evidence type="ECO:0000313" key="12">
    <source>
        <dbReference type="EMBL" id="EAD3791859.1"/>
    </source>
</evidence>
<dbReference type="Proteomes" id="UP000350032">
    <property type="component" value="Unassembled WGS sequence"/>
</dbReference>
<evidence type="ECO:0000313" key="46">
    <source>
        <dbReference type="EMBL" id="HAC0011977.1"/>
    </source>
</evidence>
<dbReference type="Proteomes" id="UP000525850">
    <property type="component" value="Unassembled WGS sequence"/>
</dbReference>
<dbReference type="EMBL" id="AAAJWF010000001">
    <property type="protein sequence ID" value="EAC7479166.1"/>
    <property type="molecule type" value="Genomic_DNA"/>
</dbReference>
<dbReference type="PANTHER" id="PTHR44846:SF5">
    <property type="entry name" value="HTH-TYPE TRANSCRIPTIONAL REGULATOR GMUR"/>
    <property type="match status" value="1"/>
</dbReference>
<evidence type="ECO:0000313" key="28">
    <source>
        <dbReference type="EMBL" id="EAG9518714.1"/>
    </source>
</evidence>
<evidence type="ECO:0000313" key="17">
    <source>
        <dbReference type="EMBL" id="EAE4940539.1"/>
    </source>
</evidence>
<evidence type="ECO:0000313" key="10">
    <source>
        <dbReference type="EMBL" id="EAC9040414.1"/>
    </source>
</evidence>
<evidence type="ECO:0000313" key="64">
    <source>
        <dbReference type="Proteomes" id="UP000365297"/>
    </source>
</evidence>
<reference evidence="50 74" key="3">
    <citation type="submission" date="2018-04" db="EMBL/GenBank/DDBJ databases">
        <title>Genome Analysis of a Prevalent Clone of Listeria monocytogenes Sequence Type 87 in China.</title>
        <authorList>
            <person name="Wang Y."/>
        </authorList>
    </citation>
    <scope>NUCLEOTIDE SEQUENCE [LARGE SCALE GENOMIC DNA]</scope>
    <source>
        <strain evidence="50 74">ICDC_LM1523</strain>
    </source>
</reference>
<evidence type="ECO:0000256" key="4">
    <source>
        <dbReference type="ARBA" id="ARBA00023163"/>
    </source>
</evidence>
<dbReference type="Proteomes" id="UP000460224">
    <property type="component" value="Unassembled WGS sequence"/>
</dbReference>
<organism evidence="14 58">
    <name type="scientific">Listeria monocytogenes</name>
    <dbReference type="NCBI Taxonomy" id="1639"/>
    <lineage>
        <taxon>Bacteria</taxon>
        <taxon>Bacillati</taxon>
        <taxon>Bacillota</taxon>
        <taxon>Bacilli</taxon>
        <taxon>Bacillales</taxon>
        <taxon>Listeriaceae</taxon>
        <taxon>Listeria</taxon>
    </lineage>
</organism>
<evidence type="ECO:0000313" key="54">
    <source>
        <dbReference type="Proteomes" id="UP000331186"/>
    </source>
</evidence>
<dbReference type="PROSITE" id="PS50949">
    <property type="entry name" value="HTH_GNTR"/>
    <property type="match status" value="1"/>
</dbReference>
<evidence type="ECO:0000259" key="5">
    <source>
        <dbReference type="PROSITE" id="PS50949"/>
    </source>
</evidence>
<dbReference type="InterPro" id="IPR050679">
    <property type="entry name" value="Bact_HTH_transcr_reg"/>
</dbReference>
<evidence type="ECO:0000313" key="94">
    <source>
        <dbReference type="Proteomes" id="UP000843775"/>
    </source>
</evidence>
<dbReference type="EMBL" id="AABGUK010000001">
    <property type="protein sequence ID" value="EAH4241082.1"/>
    <property type="molecule type" value="Genomic_DNA"/>
</dbReference>
<dbReference type="EMBL" id="AABBHO010000017">
    <property type="protein sequence ID" value="EAG2997035.1"/>
    <property type="molecule type" value="Genomic_DNA"/>
</dbReference>
<evidence type="ECO:0000256" key="3">
    <source>
        <dbReference type="ARBA" id="ARBA00023125"/>
    </source>
</evidence>
<dbReference type="Proteomes" id="UP000455569">
    <property type="component" value="Unassembled WGS sequence"/>
</dbReference>
<dbReference type="EMBL" id="DAAEEB010000005">
    <property type="protein sequence ID" value="HAA8053212.1"/>
    <property type="molecule type" value="Genomic_DNA"/>
</dbReference>
<evidence type="ECO:0000313" key="23">
    <source>
        <dbReference type="EMBL" id="EAG2997035.1"/>
    </source>
</evidence>
<dbReference type="EMBL" id="AAIAJJ010000002">
    <property type="protein sequence ID" value="ECC1555914.1"/>
    <property type="molecule type" value="Genomic_DNA"/>
</dbReference>
<dbReference type="Proteomes" id="UP000467536">
    <property type="component" value="Unassembled WGS sequence"/>
</dbReference>
<evidence type="ECO:0000313" key="44">
    <source>
        <dbReference type="EMBL" id="HAB8398555.1"/>
    </source>
</evidence>
<dbReference type="EMBL" id="AABAWE010000001">
    <property type="protein sequence ID" value="EAG2086183.1"/>
    <property type="molecule type" value="Genomic_DNA"/>
</dbReference>
<dbReference type="Proteomes" id="UP000533021">
    <property type="component" value="Unassembled WGS sequence"/>
</dbReference>
<dbReference type="EMBL" id="JACAVN010000001">
    <property type="protein sequence ID" value="NYA00680.1"/>
    <property type="molecule type" value="Genomic_DNA"/>
</dbReference>
<dbReference type="EMBL" id="AACJYH010000001">
    <property type="protein sequence ID" value="EAK8896291.1"/>
    <property type="molecule type" value="Genomic_DNA"/>
</dbReference>
<evidence type="ECO:0000313" key="41">
    <source>
        <dbReference type="EMBL" id="EDO0985486.1"/>
    </source>
</evidence>
<dbReference type="SMART" id="SM00345">
    <property type="entry name" value="HTH_GNTR"/>
    <property type="match status" value="1"/>
</dbReference>
<evidence type="ECO:0000313" key="29">
    <source>
        <dbReference type="EMBL" id="EAH2282452.1"/>
    </source>
</evidence>
<evidence type="ECO:0000313" key="21">
    <source>
        <dbReference type="EMBL" id="EAG2245990.1"/>
    </source>
</evidence>
<keyword evidence="1" id="KW-0678">Repressor</keyword>
<dbReference type="EMBL" id="AAAKQF010000005">
    <property type="protein sequence ID" value="EAC9040414.1"/>
    <property type="molecule type" value="Genomic_DNA"/>
</dbReference>
<dbReference type="Proteomes" id="UP000549379">
    <property type="component" value="Unassembled WGS sequence"/>
</dbReference>
<evidence type="ECO:0000313" key="92">
    <source>
        <dbReference type="Proteomes" id="UP000840197"/>
    </source>
</evidence>
<dbReference type="EMBL" id="AABAYG010000005">
    <property type="protein sequence ID" value="EAG2245990.1"/>
    <property type="molecule type" value="Genomic_DNA"/>
</dbReference>
<dbReference type="EMBL" id="AAANYR010000009">
    <property type="protein sequence ID" value="EAD5787711.1"/>
    <property type="molecule type" value="Genomic_DNA"/>
</dbReference>
<dbReference type="EMBL" id="AAALRN010000001">
    <property type="protein sequence ID" value="EAD1184164.1"/>
    <property type="molecule type" value="Genomic_DNA"/>
</dbReference>
<evidence type="ECO:0000313" key="61">
    <source>
        <dbReference type="Proteomes" id="UP000354255"/>
    </source>
</evidence>
<dbReference type="Proteomes" id="UP000528151">
    <property type="component" value="Unassembled WGS sequence"/>
</dbReference>
<reference evidence="51 88" key="9">
    <citation type="submission" date="2020-06" db="EMBL/GenBank/DDBJ databases">
        <title>Two Listeria outbreaks in Switzerland in 2018 and 2020.</title>
        <authorList>
            <person name="Stevens M.J.A."/>
            <person name="Bloemberg G."/>
            <person name="Nusch-Inderbinnen M."/>
            <person name="Stephan R."/>
        </authorList>
    </citation>
    <scope>NUCLEOTIDE SEQUENCE [LARGE SCALE GENOMIC DNA]</scope>
    <source>
        <strain evidence="51 88">N18-0707</strain>
    </source>
</reference>
<evidence type="ECO:0000313" key="16">
    <source>
        <dbReference type="EMBL" id="EAE2354671.1"/>
    </source>
</evidence>
<evidence type="ECO:0000313" key="78">
    <source>
        <dbReference type="Proteomes" id="UP000478704"/>
    </source>
</evidence>
<dbReference type="Proteomes" id="UP000841146">
    <property type="component" value="Unassembled WGS sequence"/>
</dbReference>
<dbReference type="EMBL" id="QXLS01000001">
    <property type="protein sequence ID" value="RKA11125.1"/>
    <property type="molecule type" value="Genomic_DNA"/>
</dbReference>
<dbReference type="PANTHER" id="PTHR44846">
    <property type="entry name" value="MANNOSYL-D-GLYCERATE TRANSPORT/METABOLISM SYSTEM REPRESSOR MNGR-RELATED"/>
    <property type="match status" value="1"/>
</dbReference>
<evidence type="ECO:0000313" key="73">
    <source>
        <dbReference type="Proteomes" id="UP000455569"/>
    </source>
</evidence>
<dbReference type="Proteomes" id="UP000339309">
    <property type="component" value="Unassembled WGS sequence"/>
</dbReference>
<dbReference type="InterPro" id="IPR000524">
    <property type="entry name" value="Tscrpt_reg_HTH_GntR"/>
</dbReference>
<dbReference type="EMBL" id="AALGDA010000062">
    <property type="protein sequence ID" value="ECY9783975.1"/>
    <property type="molecule type" value="Genomic_DNA"/>
</dbReference>
<evidence type="ECO:0000313" key="84">
    <source>
        <dbReference type="Proteomes" id="UP000528151"/>
    </source>
</evidence>
<keyword evidence="4" id="KW-0804">Transcription</keyword>
<evidence type="ECO:0000313" key="33">
    <source>
        <dbReference type="EMBL" id="EAK9317265.1"/>
    </source>
</evidence>
<dbReference type="EMBL" id="AABEKY010000005">
    <property type="protein sequence ID" value="EAG9387826.1"/>
    <property type="molecule type" value="Genomic_DNA"/>
</dbReference>
<dbReference type="EMBL" id="AALEDS010000014">
    <property type="protein sequence ID" value="ECY6545179.1"/>
    <property type="molecule type" value="Genomic_DNA"/>
</dbReference>
<evidence type="ECO:0000313" key="48">
    <source>
        <dbReference type="EMBL" id="HAC1755428.1"/>
    </source>
</evidence>
<evidence type="ECO:0000313" key="35">
    <source>
        <dbReference type="EMBL" id="ECB9514937.1"/>
    </source>
</evidence>
<evidence type="ECO:0000313" key="74">
    <source>
        <dbReference type="Proteomes" id="UP000460224"/>
    </source>
</evidence>
<evidence type="ECO:0000313" key="24">
    <source>
        <dbReference type="EMBL" id="EAG4331697.1"/>
    </source>
</evidence>
<dbReference type="Proteomes" id="UP000843503">
    <property type="component" value="Unassembled WGS sequence"/>
</dbReference>
<evidence type="ECO:0000313" key="81">
    <source>
        <dbReference type="Proteomes" id="UP000522199"/>
    </source>
</evidence>
<evidence type="ECO:0000313" key="6">
    <source>
        <dbReference type="EMBL" id="EAC4551406.1"/>
    </source>
</evidence>
<dbReference type="EMBL" id="AABFVG010000006">
    <property type="protein sequence ID" value="EAH2282452.1"/>
    <property type="molecule type" value="Genomic_DNA"/>
</dbReference>
<evidence type="ECO:0000313" key="59">
    <source>
        <dbReference type="Proteomes" id="UP000345329"/>
    </source>
</evidence>
<evidence type="ECO:0000313" key="11">
    <source>
        <dbReference type="EMBL" id="EAD1184164.1"/>
    </source>
</evidence>
<dbReference type="GO" id="GO:0045892">
    <property type="term" value="P:negative regulation of DNA-templated transcription"/>
    <property type="evidence" value="ECO:0007669"/>
    <property type="project" value="TreeGrafter"/>
</dbReference>
<dbReference type="EMBL" id="AABCVX010000001">
    <property type="protein sequence ID" value="EAG6167867.1"/>
    <property type="molecule type" value="Genomic_DNA"/>
</dbReference>
<evidence type="ECO:0000313" key="77">
    <source>
        <dbReference type="Proteomes" id="UP000478682"/>
    </source>
</evidence>
<evidence type="ECO:0000313" key="89">
    <source>
        <dbReference type="Proteomes" id="UP000546397"/>
    </source>
</evidence>
<evidence type="ECO:0000313" key="19">
    <source>
        <dbReference type="EMBL" id="EAG1892088.1"/>
    </source>
</evidence>
<dbReference type="EMBL" id="DAAJZA010000007">
    <property type="protein sequence ID" value="HAC1755428.1"/>
    <property type="molecule type" value="Genomic_DNA"/>
</dbReference>
<evidence type="ECO:0000313" key="32">
    <source>
        <dbReference type="EMBL" id="EAK8896291.1"/>
    </source>
</evidence>
<evidence type="ECO:0000313" key="62">
    <source>
        <dbReference type="Proteomes" id="UP000358545"/>
    </source>
</evidence>
<dbReference type="EMBL" id="AABGHY010000006">
    <property type="protein sequence ID" value="EAH3294651.1"/>
    <property type="molecule type" value="Genomic_DNA"/>
</dbReference>
<evidence type="ECO:0000313" key="8">
    <source>
        <dbReference type="EMBL" id="EAC6549458.1"/>
    </source>
</evidence>
<dbReference type="EMBL" id="AABAGT010000016">
    <property type="protein sequence ID" value="EAG0867783.1"/>
    <property type="molecule type" value="Genomic_DNA"/>
</dbReference>
<dbReference type="EMBL" id="DAAJFY010000001">
    <property type="protein sequence ID" value="HAC0274256.1"/>
    <property type="molecule type" value="Genomic_DNA"/>
</dbReference>
<evidence type="ECO:0000313" key="80">
    <source>
        <dbReference type="Proteomes" id="UP000489121"/>
    </source>
</evidence>
<evidence type="ECO:0000313" key="50">
    <source>
        <dbReference type="EMBL" id="KAA9453206.1"/>
    </source>
</evidence>
<dbReference type="Proteomes" id="UP000331186">
    <property type="component" value="Unassembled WGS sequence"/>
</dbReference>
<dbReference type="Proteomes" id="UP000345329">
    <property type="component" value="Unassembled WGS sequence"/>
</dbReference>
<dbReference type="Proteomes" id="UP000566721">
    <property type="component" value="Unassembled WGS sequence"/>
</dbReference>
<dbReference type="Proteomes" id="UP000481141">
    <property type="component" value="Unassembled WGS sequence"/>
</dbReference>
<evidence type="ECO:0000313" key="25">
    <source>
        <dbReference type="EMBL" id="EAG4462270.1"/>
    </source>
</evidence>
<evidence type="ECO:0000256" key="2">
    <source>
        <dbReference type="ARBA" id="ARBA00023015"/>
    </source>
</evidence>
<evidence type="ECO:0000313" key="31">
    <source>
        <dbReference type="EMBL" id="EAH4241082.1"/>
    </source>
</evidence>
<evidence type="ECO:0000313" key="79">
    <source>
        <dbReference type="Proteomes" id="UP000481141"/>
    </source>
</evidence>
<evidence type="ECO:0000313" key="68">
    <source>
        <dbReference type="Proteomes" id="UP000389283"/>
    </source>
</evidence>
<dbReference type="Pfam" id="PF00392">
    <property type="entry name" value="GntR"/>
    <property type="match status" value="1"/>
</dbReference>
<reference evidence="55 57" key="4">
    <citation type="submission" date="2018-06" db="EMBL/GenBank/DDBJ databases">
        <authorList>
            <consortium name="PulseNet: The National Subtyping Network for Foodborne Disease Surveillance"/>
            <person name="Tarr C.L."/>
            <person name="Trees E."/>
            <person name="Katz L.S."/>
            <person name="Carleton-Romer H.A."/>
            <person name="Stroika S."/>
            <person name="Kucerova Z."/>
            <person name="Roache K.F."/>
            <person name="Sabol A.L."/>
            <person name="Besser J."/>
            <person name="Gerner-Smidt P."/>
        </authorList>
    </citation>
    <scope>NUCLEOTIDE SEQUENCE [LARGE SCALE GENOMIC DNA]</scope>
    <source>
        <strain evidence="6 57">2015L-6227</strain>
        <strain evidence="16 55">PNUSAL000134</strain>
        <strain evidence="10 61">PNUSAL000910</strain>
        <strain evidence="18 62">PNUSAL002180</strain>
        <strain evidence="19 77">PNUSAL002298</strain>
        <strain evidence="32 60">PNUSAL004402</strain>
        <strain evidence="38 80">PNUSAL005692</strain>
    </source>
</reference>
<evidence type="ECO:0000313" key="56">
    <source>
        <dbReference type="Proteomes" id="UP000337746"/>
    </source>
</evidence>
<dbReference type="EMBL" id="AAHZFY010000048">
    <property type="protein sequence ID" value="ECB9514937.1"/>
    <property type="molecule type" value="Genomic_DNA"/>
</dbReference>
<evidence type="ECO:0000313" key="26">
    <source>
        <dbReference type="EMBL" id="EAG6167867.1"/>
    </source>
</evidence>
<dbReference type="EMBL" id="AANPAU010000006">
    <property type="protein sequence ID" value="EDP8514431.1"/>
    <property type="molecule type" value="Genomic_DNA"/>
</dbReference>
<dbReference type="FunFam" id="3.40.1410.10:FF:000008">
    <property type="entry name" value="Transcriptional regulator, GntR family"/>
    <property type="match status" value="1"/>
</dbReference>
<dbReference type="RefSeq" id="WP_003726768.1">
    <property type="nucleotide sequence ID" value="NC_021824.1"/>
</dbReference>
<dbReference type="InterPro" id="IPR036388">
    <property type="entry name" value="WH-like_DNA-bd_sf"/>
</dbReference>
<sequence length="242" mass="28059">MAQNQTKYSFIAEEIRKRIMNHAYPLNQPIPDEITLAKEFDCSRMTMKKALEVLVLEGLLYRKRGHGTFIIKSALDADRLQIHNQEVNGFTKLLNGKKVISKVIEFKVIFPTEEIAERLHIEMETPIYDILRVRLVKDEPYVLEHTYMPVGVIPGINQQILEGSIYSYIQDDLNLKIASSYKQIRADKATLLDQQYLDCASDDPVVEVEQTVYLNNGLAFEFSKSRHRYDKFVFTTVNIARR</sequence>
<dbReference type="Proteomes" id="UP000522199">
    <property type="component" value="Unassembled WGS sequence"/>
</dbReference>
<evidence type="ECO:0000313" key="69">
    <source>
        <dbReference type="Proteomes" id="UP000398321"/>
    </source>
</evidence>
<evidence type="ECO:0000313" key="39">
    <source>
        <dbReference type="EMBL" id="EDN7713598.1"/>
    </source>
</evidence>
<dbReference type="EMBL" id="AAAIXK010000006">
    <property type="protein sequence ID" value="EAC5551032.1"/>
    <property type="molecule type" value="Genomic_DNA"/>
</dbReference>
<dbReference type="Proteomes" id="UP000544530">
    <property type="component" value="Unassembled WGS sequence"/>
</dbReference>
<dbReference type="EMBL" id="AABBYJ010000006">
    <property type="protein sequence ID" value="EAG4331697.1"/>
    <property type="molecule type" value="Genomic_DNA"/>
</dbReference>
<evidence type="ECO:0000313" key="70">
    <source>
        <dbReference type="Proteomes" id="UP000403352"/>
    </source>
</evidence>
<dbReference type="EMBL" id="DABJAN010000001">
    <property type="protein sequence ID" value="HAJ9592075.1"/>
    <property type="molecule type" value="Genomic_DNA"/>
</dbReference>
<evidence type="ECO:0000313" key="86">
    <source>
        <dbReference type="Proteomes" id="UP000533021"/>
    </source>
</evidence>
<evidence type="ECO:0000313" key="90">
    <source>
        <dbReference type="Proteomes" id="UP000549379"/>
    </source>
</evidence>
<dbReference type="Proteomes" id="UP000403352">
    <property type="component" value="Unassembled WGS sequence"/>
</dbReference>
<proteinExistence type="predicted"/>
<name>A0A0B8QWR2_LISMN</name>
<dbReference type="EMBL" id="AAANYN010000004">
    <property type="protein sequence ID" value="EAD5773517.1"/>
    <property type="molecule type" value="Genomic_DNA"/>
</dbReference>
<dbReference type="AlphaFoldDB" id="A0A0B8QWR2"/>
<dbReference type="EMBL" id="AACKDQ010000018">
    <property type="protein sequence ID" value="EAK9317265.1"/>
    <property type="molecule type" value="Genomic_DNA"/>
</dbReference>
<feature type="domain" description="HTH gntR-type" evidence="5">
    <location>
        <begin position="5"/>
        <end position="73"/>
    </location>
</feature>
<dbReference type="EMBL" id="AAAMZD010000001">
    <property type="protein sequence ID" value="EAD3791859.1"/>
    <property type="molecule type" value="Genomic_DNA"/>
</dbReference>